<dbReference type="Pfam" id="PF02515">
    <property type="entry name" value="CoA_transf_3"/>
    <property type="match status" value="1"/>
</dbReference>
<dbReference type="InterPro" id="IPR050509">
    <property type="entry name" value="CoA-transferase_III"/>
</dbReference>
<comment type="caution">
    <text evidence="1">The sequence shown here is derived from an EMBL/GenBank/DDBJ whole genome shotgun (WGS) entry which is preliminary data.</text>
</comment>
<protein>
    <submittedName>
        <fullName evidence="1">CoA transferase</fullName>
    </submittedName>
</protein>
<dbReference type="InterPro" id="IPR044855">
    <property type="entry name" value="CoA-Trfase_III_dom3_sf"/>
</dbReference>
<dbReference type="InterPro" id="IPR003673">
    <property type="entry name" value="CoA-Trfase_fam_III"/>
</dbReference>
<name>A0ABW0XSZ2_9ACTN</name>
<dbReference type="Gene3D" id="3.30.1540.10">
    <property type="entry name" value="formyl-coa transferase, domain 3"/>
    <property type="match status" value="1"/>
</dbReference>
<dbReference type="RefSeq" id="WP_381216077.1">
    <property type="nucleotide sequence ID" value="NZ_JBHSPC010000078.1"/>
</dbReference>
<dbReference type="GO" id="GO:0016740">
    <property type="term" value="F:transferase activity"/>
    <property type="evidence" value="ECO:0007669"/>
    <property type="project" value="UniProtKB-KW"/>
</dbReference>
<evidence type="ECO:0000313" key="1">
    <source>
        <dbReference type="EMBL" id="MFC5673025.1"/>
    </source>
</evidence>
<dbReference type="PANTHER" id="PTHR48228">
    <property type="entry name" value="SUCCINYL-COA--D-CITRAMALATE COA-TRANSFERASE"/>
    <property type="match status" value="1"/>
</dbReference>
<keyword evidence="2" id="KW-1185">Reference proteome</keyword>
<dbReference type="SUPFAM" id="SSF89796">
    <property type="entry name" value="CoA-transferase family III (CaiB/BaiF)"/>
    <property type="match status" value="1"/>
</dbReference>
<dbReference type="Proteomes" id="UP001596183">
    <property type="component" value="Unassembled WGS sequence"/>
</dbReference>
<dbReference type="InterPro" id="IPR023606">
    <property type="entry name" value="CoA-Trfase_III_dom_1_sf"/>
</dbReference>
<keyword evidence="1" id="KW-0808">Transferase</keyword>
<organism evidence="1 2">
    <name type="scientific">Streptomyces incanus</name>
    <dbReference type="NCBI Taxonomy" id="887453"/>
    <lineage>
        <taxon>Bacteria</taxon>
        <taxon>Bacillati</taxon>
        <taxon>Actinomycetota</taxon>
        <taxon>Actinomycetes</taxon>
        <taxon>Kitasatosporales</taxon>
        <taxon>Streptomycetaceae</taxon>
        <taxon>Streptomyces</taxon>
    </lineage>
</organism>
<evidence type="ECO:0000313" key="2">
    <source>
        <dbReference type="Proteomes" id="UP001596183"/>
    </source>
</evidence>
<gene>
    <name evidence="1" type="ORF">ACFP2V_23785</name>
</gene>
<dbReference type="PANTHER" id="PTHR48228:SF5">
    <property type="entry name" value="ALPHA-METHYLACYL-COA RACEMASE"/>
    <property type="match status" value="1"/>
</dbReference>
<proteinExistence type="predicted"/>
<accession>A0ABW0XSZ2</accession>
<sequence length="429" mass="45447">MLNGLHGSCARSAGAPSWRSAVTIPGTTRTPLAGLRVVECASFVAGPSGCMTLGQLGADVIRVDPVGGGPDHQRWPVSDRTGESLYWTALNKGKRSVAVDLRSPEGRELVIALATAPGRDNGLVVDNNAGRPWLSYDVLTERRPDVIHVHIQGYADGRPAVDYTVNPEVGVPHLTGPAGSGDPVNHVLPAWDLLTGMTAVTGLLAALHRRGLSGEGTFLQLALHDVALAGIAGMGWLAEAEEQGNRARHGNHLYGSFGVDFATGDGRRVMVVALTPRQWAALRTVTGTEKVFAALEDALGVDLDEESERFRLRETIAAVLRPWFEARELEQVTRELDAAHVLWSAYRTMAEVAAEIRAGGGSGVIGQVEQPGIGEVLTARLPLRRGEEYGPVAAAPRLGEHTEQVLSEVLGLGGAELGALVDRGVIAPF</sequence>
<dbReference type="EMBL" id="JBHSPC010000078">
    <property type="protein sequence ID" value="MFC5673025.1"/>
    <property type="molecule type" value="Genomic_DNA"/>
</dbReference>
<reference evidence="2" key="1">
    <citation type="journal article" date="2019" name="Int. J. Syst. Evol. Microbiol.">
        <title>The Global Catalogue of Microorganisms (GCM) 10K type strain sequencing project: providing services to taxonomists for standard genome sequencing and annotation.</title>
        <authorList>
            <consortium name="The Broad Institute Genomics Platform"/>
            <consortium name="The Broad Institute Genome Sequencing Center for Infectious Disease"/>
            <person name="Wu L."/>
            <person name="Ma J."/>
        </authorList>
    </citation>
    <scope>NUCLEOTIDE SEQUENCE [LARGE SCALE GENOMIC DNA]</scope>
    <source>
        <strain evidence="2">JCM 13852</strain>
    </source>
</reference>
<dbReference type="Gene3D" id="3.40.50.10540">
    <property type="entry name" value="Crotonobetainyl-coa:carnitine coa-transferase, domain 1"/>
    <property type="match status" value="1"/>
</dbReference>